<proteinExistence type="predicted"/>
<gene>
    <name evidence="1" type="ORF">ARMSODRAFT_767717</name>
</gene>
<evidence type="ECO:0000313" key="2">
    <source>
        <dbReference type="Proteomes" id="UP000218334"/>
    </source>
</evidence>
<protein>
    <submittedName>
        <fullName evidence="1">Uncharacterized protein</fullName>
    </submittedName>
</protein>
<keyword evidence="2" id="KW-1185">Reference proteome</keyword>
<dbReference type="Proteomes" id="UP000218334">
    <property type="component" value="Unassembled WGS sequence"/>
</dbReference>
<evidence type="ECO:0000313" key="1">
    <source>
        <dbReference type="EMBL" id="PBK59909.1"/>
    </source>
</evidence>
<accession>A0A2H3AM11</accession>
<dbReference type="AlphaFoldDB" id="A0A2H3AM11"/>
<sequence length="234" mass="26920">MKMVLNKIGFCYEKVRSESSFKFEVKIVHNAALLMLESELRHDRTQVLAQAIAEVTCLAASNSRLGYSFPIYIVITDLYQMTFYTFYPSAKKLYMRRHFRVKIFGEECDVGGDPTKVRESLLLRMTPVLARDLFSLLIEGYHDYVQAKISLCSDTERKGCIRALELIDEARTLMSNRNGTQEEGESDLKKLGTSTLVLPWGRGKVFTEEEIRSQDEEIFRMLDSQKNEAASMRL</sequence>
<dbReference type="EMBL" id="KZ293495">
    <property type="protein sequence ID" value="PBK59909.1"/>
    <property type="molecule type" value="Genomic_DNA"/>
</dbReference>
<organism evidence="1 2">
    <name type="scientific">Armillaria solidipes</name>
    <dbReference type="NCBI Taxonomy" id="1076256"/>
    <lineage>
        <taxon>Eukaryota</taxon>
        <taxon>Fungi</taxon>
        <taxon>Dikarya</taxon>
        <taxon>Basidiomycota</taxon>
        <taxon>Agaricomycotina</taxon>
        <taxon>Agaricomycetes</taxon>
        <taxon>Agaricomycetidae</taxon>
        <taxon>Agaricales</taxon>
        <taxon>Marasmiineae</taxon>
        <taxon>Physalacriaceae</taxon>
        <taxon>Armillaria</taxon>
    </lineage>
</organism>
<reference evidence="2" key="1">
    <citation type="journal article" date="2017" name="Nat. Ecol. Evol.">
        <title>Genome expansion and lineage-specific genetic innovations in the forest pathogenic fungi Armillaria.</title>
        <authorList>
            <person name="Sipos G."/>
            <person name="Prasanna A.N."/>
            <person name="Walter M.C."/>
            <person name="O'Connor E."/>
            <person name="Balint B."/>
            <person name="Krizsan K."/>
            <person name="Kiss B."/>
            <person name="Hess J."/>
            <person name="Varga T."/>
            <person name="Slot J."/>
            <person name="Riley R."/>
            <person name="Boka B."/>
            <person name="Rigling D."/>
            <person name="Barry K."/>
            <person name="Lee J."/>
            <person name="Mihaltcheva S."/>
            <person name="LaButti K."/>
            <person name="Lipzen A."/>
            <person name="Waldron R."/>
            <person name="Moloney N.M."/>
            <person name="Sperisen C."/>
            <person name="Kredics L."/>
            <person name="Vagvoelgyi C."/>
            <person name="Patrignani A."/>
            <person name="Fitzpatrick D."/>
            <person name="Nagy I."/>
            <person name="Doyle S."/>
            <person name="Anderson J.B."/>
            <person name="Grigoriev I.V."/>
            <person name="Gueldener U."/>
            <person name="Muensterkoetter M."/>
            <person name="Nagy L.G."/>
        </authorList>
    </citation>
    <scope>NUCLEOTIDE SEQUENCE [LARGE SCALE GENOMIC DNA]</scope>
    <source>
        <strain evidence="2">28-4</strain>
    </source>
</reference>
<name>A0A2H3AM11_9AGAR</name>